<dbReference type="InterPro" id="IPR036873">
    <property type="entry name" value="Rhodanese-like_dom_sf"/>
</dbReference>
<evidence type="ECO:0000256" key="9">
    <source>
        <dbReference type="RuleBase" id="RU004504"/>
    </source>
</evidence>
<keyword evidence="5" id="KW-0663">Pyridoxal phosphate</keyword>
<sequence>MQTELYLDCNATTPVLPAIAEAVMTALSLEFGNPSSSHMTGVRAKARMEHTRSLARQVMGASSGQVIFTSGATEGIQMAVISALQAAKHQPMPEQPLLLYGATEHKAVPNTLTHWAQLFEIKAEVRAIPVDQRGRLDLDFLAEHAGRALMICTMAVNNETGCYQDLKAIEATIRAHNPSVPWMVDCVQALGKLELELANTSIDYAPFSGHKLYAPKGIGWLYVRKGQPLTPVIAGGGQESGQRSGTENGTGIAALQALFEMMLQPDGPLASHTLQLGYRQRLIDTLQRAFPTLVFNQDHAVSVPTTLNFSVPGFSSKELMDLFDAAGIRVSSGSACSSKVTRSFVLDAMGLPAWQSESAIRLSFGPALQADELDTICQRINTAVAALATSCLLDSGTDEDKFGLKGLIQFKVEGSCCWLYVDPATDHCVVIDPLDSLNERLERLIRCQDLTPIAILDTHGHADHASSGTALRAALLDQIPAQYHAVDSLGWPQAATEKHTLHDHSQHPTLTLGQRRVLRAPLPGHTDDSVALLLTRDQSASPSTPENIEFAFCGDTILAGTLGRTNFSNSQPAALYHSLQRLHRWLGPDTLLCPAHDYQHRLATSLAAELRLNGLLAQVCQHTLSQDAFVTAKAELDAQLTDRPGTELLCGAFQGDGTPSQANEIDHLELEHWRAQGKTMTLLDIREPHEFALSPEPEAINIPLSRLMDRVAELRQLRKPLVLICRSGSRSLLASQSLRRLGLDGITHVAGGYALS</sequence>
<organism evidence="11 12">
    <name type="scientific">Ferrimonas pelagia</name>
    <dbReference type="NCBI Taxonomy" id="1177826"/>
    <lineage>
        <taxon>Bacteria</taxon>
        <taxon>Pseudomonadati</taxon>
        <taxon>Pseudomonadota</taxon>
        <taxon>Gammaproteobacteria</taxon>
        <taxon>Alteromonadales</taxon>
        <taxon>Ferrimonadaceae</taxon>
        <taxon>Ferrimonas</taxon>
    </lineage>
</organism>
<feature type="domain" description="Rhodanese" evidence="10">
    <location>
        <begin position="676"/>
        <end position="756"/>
    </location>
</feature>
<evidence type="ECO:0000256" key="3">
    <source>
        <dbReference type="ARBA" id="ARBA00012239"/>
    </source>
</evidence>
<dbReference type="Pfam" id="PF00753">
    <property type="entry name" value="Lactamase_B"/>
    <property type="match status" value="1"/>
</dbReference>
<proteinExistence type="inferred from homology"/>
<comment type="caution">
    <text evidence="11">The sequence shown here is derived from an EMBL/GenBank/DDBJ whole genome shotgun (WGS) entry which is preliminary data.</text>
</comment>
<dbReference type="CDD" id="cd00158">
    <property type="entry name" value="RHOD"/>
    <property type="match status" value="1"/>
</dbReference>
<comment type="cofactor">
    <cofactor evidence="1 9">
        <name>pyridoxal 5'-phosphate</name>
        <dbReference type="ChEBI" id="CHEBI:597326"/>
    </cofactor>
</comment>
<dbReference type="InterPro" id="IPR015421">
    <property type="entry name" value="PyrdxlP-dep_Trfase_major"/>
</dbReference>
<accession>A0ABP9EGQ5</accession>
<evidence type="ECO:0000256" key="2">
    <source>
        <dbReference type="ARBA" id="ARBA00006490"/>
    </source>
</evidence>
<dbReference type="InterPro" id="IPR000192">
    <property type="entry name" value="Aminotrans_V_dom"/>
</dbReference>
<dbReference type="Proteomes" id="UP001499988">
    <property type="component" value="Unassembled WGS sequence"/>
</dbReference>
<keyword evidence="6" id="KW-0408">Iron</keyword>
<evidence type="ECO:0000256" key="6">
    <source>
        <dbReference type="ARBA" id="ARBA00023004"/>
    </source>
</evidence>
<dbReference type="InterPro" id="IPR020578">
    <property type="entry name" value="Aminotrans_V_PyrdxlP_BS"/>
</dbReference>
<dbReference type="Pfam" id="PF00266">
    <property type="entry name" value="Aminotran_5"/>
    <property type="match status" value="1"/>
</dbReference>
<comment type="catalytic activity">
    <reaction evidence="8">
        <text>(sulfur carrier)-H + L-cysteine = (sulfur carrier)-SH + L-alanine</text>
        <dbReference type="Rhea" id="RHEA:43892"/>
        <dbReference type="Rhea" id="RHEA-COMP:14737"/>
        <dbReference type="Rhea" id="RHEA-COMP:14739"/>
        <dbReference type="ChEBI" id="CHEBI:29917"/>
        <dbReference type="ChEBI" id="CHEBI:35235"/>
        <dbReference type="ChEBI" id="CHEBI:57972"/>
        <dbReference type="ChEBI" id="CHEBI:64428"/>
        <dbReference type="EC" id="2.8.1.7"/>
    </reaction>
</comment>
<evidence type="ECO:0000256" key="5">
    <source>
        <dbReference type="ARBA" id="ARBA00022898"/>
    </source>
</evidence>
<dbReference type="InterPro" id="IPR001763">
    <property type="entry name" value="Rhodanese-like_dom"/>
</dbReference>
<dbReference type="InterPro" id="IPR001279">
    <property type="entry name" value="Metallo-B-lactamas"/>
</dbReference>
<dbReference type="PROSITE" id="PS50206">
    <property type="entry name" value="RHODANESE_3"/>
    <property type="match status" value="1"/>
</dbReference>
<dbReference type="Pfam" id="PF00581">
    <property type="entry name" value="Rhodanese"/>
    <property type="match status" value="1"/>
</dbReference>
<name>A0ABP9EGQ5_9GAMM</name>
<dbReference type="InterPro" id="IPR015422">
    <property type="entry name" value="PyrdxlP-dep_Trfase_small"/>
</dbReference>
<dbReference type="InterPro" id="IPR015424">
    <property type="entry name" value="PyrdxlP-dep_Trfase"/>
</dbReference>
<dbReference type="Gene3D" id="3.40.250.10">
    <property type="entry name" value="Rhodanese-like domain"/>
    <property type="match status" value="1"/>
</dbReference>
<keyword evidence="4" id="KW-0479">Metal-binding</keyword>
<protein>
    <recommendedName>
        <fullName evidence="3">cysteine desulfurase</fullName>
        <ecNumber evidence="3">2.8.1.7</ecNumber>
    </recommendedName>
</protein>
<dbReference type="SMART" id="SM00849">
    <property type="entry name" value="Lactamase_B"/>
    <property type="match status" value="1"/>
</dbReference>
<evidence type="ECO:0000256" key="7">
    <source>
        <dbReference type="ARBA" id="ARBA00023014"/>
    </source>
</evidence>
<evidence type="ECO:0000256" key="1">
    <source>
        <dbReference type="ARBA" id="ARBA00001933"/>
    </source>
</evidence>
<reference evidence="12" key="1">
    <citation type="journal article" date="2019" name="Int. J. Syst. Evol. Microbiol.">
        <title>The Global Catalogue of Microorganisms (GCM) 10K type strain sequencing project: providing services to taxonomists for standard genome sequencing and annotation.</title>
        <authorList>
            <consortium name="The Broad Institute Genomics Platform"/>
            <consortium name="The Broad Institute Genome Sequencing Center for Infectious Disease"/>
            <person name="Wu L."/>
            <person name="Ma J."/>
        </authorList>
    </citation>
    <scope>NUCLEOTIDE SEQUENCE [LARGE SCALE GENOMIC DNA]</scope>
    <source>
        <strain evidence="12">JCM 18401</strain>
    </source>
</reference>
<comment type="similarity">
    <text evidence="2">Belongs to the class-V pyridoxal-phosphate-dependent aminotransferase family. NifS/IscS subfamily.</text>
</comment>
<dbReference type="PROSITE" id="PS00595">
    <property type="entry name" value="AA_TRANSFER_CLASS_5"/>
    <property type="match status" value="1"/>
</dbReference>
<dbReference type="Gene3D" id="3.60.15.10">
    <property type="entry name" value="Ribonuclease Z/Hydroxyacylglutathione hydrolase-like"/>
    <property type="match status" value="1"/>
</dbReference>
<keyword evidence="7" id="KW-0411">Iron-sulfur</keyword>
<evidence type="ECO:0000313" key="11">
    <source>
        <dbReference type="EMBL" id="GAA4876407.1"/>
    </source>
</evidence>
<gene>
    <name evidence="11" type="ORF">GCM10023333_07090</name>
</gene>
<dbReference type="Gene3D" id="1.10.260.50">
    <property type="match status" value="1"/>
</dbReference>
<dbReference type="PANTHER" id="PTHR11601">
    <property type="entry name" value="CYSTEINE DESULFURYLASE FAMILY MEMBER"/>
    <property type="match status" value="1"/>
</dbReference>
<evidence type="ECO:0000313" key="12">
    <source>
        <dbReference type="Proteomes" id="UP001499988"/>
    </source>
</evidence>
<dbReference type="Gene3D" id="3.90.1150.10">
    <property type="entry name" value="Aspartate Aminotransferase, domain 1"/>
    <property type="match status" value="1"/>
</dbReference>
<dbReference type="Gene3D" id="3.40.640.10">
    <property type="entry name" value="Type I PLP-dependent aspartate aminotransferase-like (Major domain)"/>
    <property type="match status" value="1"/>
</dbReference>
<dbReference type="InterPro" id="IPR036866">
    <property type="entry name" value="RibonucZ/Hydroxyglut_hydro"/>
</dbReference>
<evidence type="ECO:0000256" key="8">
    <source>
        <dbReference type="ARBA" id="ARBA00050776"/>
    </source>
</evidence>
<dbReference type="SUPFAM" id="SSF56281">
    <property type="entry name" value="Metallo-hydrolase/oxidoreductase"/>
    <property type="match status" value="1"/>
</dbReference>
<dbReference type="SUPFAM" id="SSF53383">
    <property type="entry name" value="PLP-dependent transferases"/>
    <property type="match status" value="1"/>
</dbReference>
<dbReference type="EMBL" id="BAABJZ010000008">
    <property type="protein sequence ID" value="GAA4876407.1"/>
    <property type="molecule type" value="Genomic_DNA"/>
</dbReference>
<dbReference type="RefSeq" id="WP_345333480.1">
    <property type="nucleotide sequence ID" value="NZ_BAABJZ010000008.1"/>
</dbReference>
<dbReference type="PANTHER" id="PTHR11601:SF34">
    <property type="entry name" value="CYSTEINE DESULFURASE"/>
    <property type="match status" value="1"/>
</dbReference>
<dbReference type="SUPFAM" id="SSF52821">
    <property type="entry name" value="Rhodanese/Cell cycle control phosphatase"/>
    <property type="match status" value="1"/>
</dbReference>
<dbReference type="EC" id="2.8.1.7" evidence="3"/>
<keyword evidence="12" id="KW-1185">Reference proteome</keyword>
<evidence type="ECO:0000259" key="10">
    <source>
        <dbReference type="PROSITE" id="PS50206"/>
    </source>
</evidence>
<evidence type="ECO:0000256" key="4">
    <source>
        <dbReference type="ARBA" id="ARBA00022723"/>
    </source>
</evidence>
<dbReference type="SMART" id="SM00450">
    <property type="entry name" value="RHOD"/>
    <property type="match status" value="1"/>
</dbReference>